<dbReference type="SUPFAM" id="SSF52540">
    <property type="entry name" value="P-loop containing nucleoside triphosphate hydrolases"/>
    <property type="match status" value="1"/>
</dbReference>
<dbReference type="EMBL" id="UOEX01000225">
    <property type="protein sequence ID" value="VAW37863.1"/>
    <property type="molecule type" value="Genomic_DNA"/>
</dbReference>
<evidence type="ECO:0000313" key="1">
    <source>
        <dbReference type="EMBL" id="VAW37863.1"/>
    </source>
</evidence>
<dbReference type="PANTHER" id="PTHR43883:SF1">
    <property type="entry name" value="GLUCONOKINASE"/>
    <property type="match status" value="1"/>
</dbReference>
<dbReference type="Gene3D" id="3.40.50.300">
    <property type="entry name" value="P-loop containing nucleotide triphosphate hydrolases"/>
    <property type="match status" value="1"/>
</dbReference>
<gene>
    <name evidence="1" type="ORF">MNBD_DELTA03-1210</name>
</gene>
<name>A0A3B0VC50_9ZZZZ</name>
<dbReference type="PANTHER" id="PTHR43883">
    <property type="entry name" value="SLR0207 PROTEIN"/>
    <property type="match status" value="1"/>
</dbReference>
<sequence length="194" mass="22212">MPRQAELFVFMGLIASGKSTLAAAWARQIGARYFNSDRERKTLAGLRPTAPRAESFQAGIYSPEFTRRTYERLYLMAKTELEAKRDVVLDGSYTAEQERRRLRDLTIAQGAAIKFILCRCPDNIVRERLNIRAQDPEAVSDGRWEIYLRQKECFSLPAELEAHELITLDTDAPVDTLLQKLQKIEAAINHRQGR</sequence>
<dbReference type="AlphaFoldDB" id="A0A3B0VC50"/>
<organism evidence="1">
    <name type="scientific">hydrothermal vent metagenome</name>
    <dbReference type="NCBI Taxonomy" id="652676"/>
    <lineage>
        <taxon>unclassified sequences</taxon>
        <taxon>metagenomes</taxon>
        <taxon>ecological metagenomes</taxon>
    </lineage>
</organism>
<dbReference type="InterPro" id="IPR027417">
    <property type="entry name" value="P-loop_NTPase"/>
</dbReference>
<proteinExistence type="predicted"/>
<reference evidence="1" key="1">
    <citation type="submission" date="2018-06" db="EMBL/GenBank/DDBJ databases">
        <authorList>
            <person name="Zhirakovskaya E."/>
        </authorList>
    </citation>
    <scope>NUCLEOTIDE SEQUENCE</scope>
</reference>
<protein>
    <submittedName>
        <fullName evidence="1">Uncharacterized protein</fullName>
    </submittedName>
</protein>
<dbReference type="Pfam" id="PF13671">
    <property type="entry name" value="AAA_33"/>
    <property type="match status" value="1"/>
</dbReference>
<dbReference type="InterPro" id="IPR052732">
    <property type="entry name" value="Cell-binding_unc_protein"/>
</dbReference>
<accession>A0A3B0VC50</accession>